<accession>A0A1H9CQ91</accession>
<dbReference type="EMBL" id="FOET01000003">
    <property type="protein sequence ID" value="SEQ03390.1"/>
    <property type="molecule type" value="Genomic_DNA"/>
</dbReference>
<feature type="compositionally biased region" description="Low complexity" evidence="1">
    <location>
        <begin position="230"/>
        <end position="239"/>
    </location>
</feature>
<evidence type="ECO:0000256" key="1">
    <source>
        <dbReference type="SAM" id="MobiDB-lite"/>
    </source>
</evidence>
<dbReference type="PANTHER" id="PTHR30050">
    <property type="entry name" value="CHROMOSOMAL REPLICATION INITIATOR PROTEIN DNAA"/>
    <property type="match status" value="1"/>
</dbReference>
<dbReference type="SUPFAM" id="SSF52540">
    <property type="entry name" value="P-loop containing nucleoside triphosphate hydrolases"/>
    <property type="match status" value="1"/>
</dbReference>
<reference evidence="3 4" key="1">
    <citation type="submission" date="2016-10" db="EMBL/GenBank/DDBJ databases">
        <authorList>
            <person name="de Groot N.N."/>
        </authorList>
    </citation>
    <scope>NUCLEOTIDE SEQUENCE [LARGE SCALE GENOMIC DNA]</scope>
    <source>
        <strain evidence="3 4">CGMCC 4.3519</strain>
    </source>
</reference>
<dbReference type="RefSeq" id="WP_093657430.1">
    <property type="nucleotide sequence ID" value="NZ_FOET01000003.1"/>
</dbReference>
<dbReference type="Gene3D" id="3.40.50.300">
    <property type="entry name" value="P-loop containing nucleotide triphosphate hydrolases"/>
    <property type="match status" value="1"/>
</dbReference>
<name>A0A1H9CQ91_9ACTN</name>
<dbReference type="InterPro" id="IPR003593">
    <property type="entry name" value="AAA+_ATPase"/>
</dbReference>
<feature type="compositionally biased region" description="Pro residues" evidence="1">
    <location>
        <begin position="240"/>
        <end position="251"/>
    </location>
</feature>
<keyword evidence="4" id="KW-1185">Reference proteome</keyword>
<dbReference type="Pfam" id="PF01695">
    <property type="entry name" value="IstB_IS21"/>
    <property type="match status" value="1"/>
</dbReference>
<gene>
    <name evidence="3" type="ORF">SAMN05216481_103372</name>
</gene>
<dbReference type="AlphaFoldDB" id="A0A1H9CQ91"/>
<proteinExistence type="predicted"/>
<evidence type="ECO:0000259" key="2">
    <source>
        <dbReference type="SMART" id="SM00382"/>
    </source>
</evidence>
<sequence>MTTAHTRAPQRVGPLADRLNAILTARGIDPDTPLDEPADEPVTALELADARVPARYRRALADHPQITTWADTIARTGRPGPGGAPGISEGPSLLIAGPTGTGKTHQAYGAIRTLLAAGVRLRWEAVTAADLYARLRPRSGHDGERDLQALARCPLLLLDDLGAAKASDWTEELTYRLINHRYEHLRPTLITTNLPTTELRTALGDRVASRLAEMTDRVILTGSDRRRTPAHAPVPTAVAAPPPTPVPGRTR</sequence>
<dbReference type="InterPro" id="IPR002611">
    <property type="entry name" value="IstB_ATP-bd"/>
</dbReference>
<dbReference type="SMART" id="SM00382">
    <property type="entry name" value="AAA"/>
    <property type="match status" value="1"/>
</dbReference>
<evidence type="ECO:0000313" key="3">
    <source>
        <dbReference type="EMBL" id="SEQ03390.1"/>
    </source>
</evidence>
<organism evidence="3 4">
    <name type="scientific">Streptomyces radiopugnans</name>
    <dbReference type="NCBI Taxonomy" id="403935"/>
    <lineage>
        <taxon>Bacteria</taxon>
        <taxon>Bacillati</taxon>
        <taxon>Actinomycetota</taxon>
        <taxon>Actinomycetes</taxon>
        <taxon>Kitasatosporales</taxon>
        <taxon>Streptomycetaceae</taxon>
        <taxon>Streptomyces</taxon>
    </lineage>
</organism>
<dbReference type="Proteomes" id="UP000199055">
    <property type="component" value="Unassembled WGS sequence"/>
</dbReference>
<dbReference type="GO" id="GO:0005524">
    <property type="term" value="F:ATP binding"/>
    <property type="evidence" value="ECO:0007669"/>
    <property type="project" value="InterPro"/>
</dbReference>
<feature type="domain" description="AAA+ ATPase" evidence="2">
    <location>
        <begin position="89"/>
        <end position="225"/>
    </location>
</feature>
<feature type="region of interest" description="Disordered" evidence="1">
    <location>
        <begin position="222"/>
        <end position="251"/>
    </location>
</feature>
<protein>
    <submittedName>
        <fullName evidence="3">DNA replication protein DnaC</fullName>
    </submittedName>
</protein>
<dbReference type="InterPro" id="IPR027417">
    <property type="entry name" value="P-loop_NTPase"/>
</dbReference>
<dbReference type="STRING" id="403935.SAMN05216481_103372"/>
<dbReference type="GO" id="GO:0006260">
    <property type="term" value="P:DNA replication"/>
    <property type="evidence" value="ECO:0007669"/>
    <property type="project" value="TreeGrafter"/>
</dbReference>
<dbReference type="PANTHER" id="PTHR30050:SF4">
    <property type="entry name" value="ATP-BINDING PROTEIN RV3427C IN INSERTION SEQUENCE-RELATED"/>
    <property type="match status" value="1"/>
</dbReference>
<evidence type="ECO:0000313" key="4">
    <source>
        <dbReference type="Proteomes" id="UP000199055"/>
    </source>
</evidence>